<evidence type="ECO:0000259" key="1">
    <source>
        <dbReference type="Pfam" id="PF10074"/>
    </source>
</evidence>
<dbReference type="EMBL" id="JBHTBR010000009">
    <property type="protein sequence ID" value="MFC7293009.1"/>
    <property type="molecule type" value="Genomic_DNA"/>
</dbReference>
<name>A0ABW2IPA3_9PROT</name>
<dbReference type="Proteomes" id="UP001596492">
    <property type="component" value="Unassembled WGS sequence"/>
</dbReference>
<protein>
    <submittedName>
        <fullName evidence="2">DNA -binding domain-containing protein</fullName>
    </submittedName>
</protein>
<feature type="domain" description="T6SS Transcription factor RovC-like DNA binding" evidence="1">
    <location>
        <begin position="199"/>
        <end position="267"/>
    </location>
</feature>
<gene>
    <name evidence="2" type="ORF">ACFQS8_15415</name>
</gene>
<dbReference type="Pfam" id="PF10074">
    <property type="entry name" value="RovC_DNA-bd"/>
    <property type="match status" value="1"/>
</dbReference>
<evidence type="ECO:0000313" key="2">
    <source>
        <dbReference type="EMBL" id="MFC7293009.1"/>
    </source>
</evidence>
<accession>A0ABW2IPA3</accession>
<keyword evidence="3" id="KW-1185">Reference proteome</keyword>
<dbReference type="RefSeq" id="WP_382169049.1">
    <property type="nucleotide sequence ID" value="NZ_JBHTBR010000009.1"/>
</dbReference>
<organism evidence="2 3">
    <name type="scientific">Hirschia litorea</name>
    <dbReference type="NCBI Taxonomy" id="1199156"/>
    <lineage>
        <taxon>Bacteria</taxon>
        <taxon>Pseudomonadati</taxon>
        <taxon>Pseudomonadota</taxon>
        <taxon>Alphaproteobacteria</taxon>
        <taxon>Hyphomonadales</taxon>
        <taxon>Hyphomonadaceae</taxon>
        <taxon>Hirschia</taxon>
    </lineage>
</organism>
<comment type="caution">
    <text evidence="2">The sequence shown here is derived from an EMBL/GenBank/DDBJ whole genome shotgun (WGS) entry which is preliminary data.</text>
</comment>
<proteinExistence type="predicted"/>
<sequence length="277" mass="31462">MKRFELDKDCILEKYDYLWCLSDDRWAWEYARRSKLVRDSFEQIDLNAVVEKISPYTGARLIEFKASSNICDKLGMALFPDPKHNALKADIVWNRSALPNQAEINATFLMEGQVCDLWQAAQEQCDITHVIDRSGQEFVLASNAGRVVQVHCTGVSLLSLEPVRLKLTISDILSFEEKVKAQRSVLEVLGQDLLKNPVWSKKTQILRNGLIALDGLEAGMTRMQIAELIFGKSRTKNEWSGGSLRYSIRYLVKKAQALRDGGFYTELLGSQKGLVWD</sequence>
<dbReference type="InterPro" id="IPR018754">
    <property type="entry name" value="RovC-like_DNA-bd"/>
</dbReference>
<evidence type="ECO:0000313" key="3">
    <source>
        <dbReference type="Proteomes" id="UP001596492"/>
    </source>
</evidence>
<reference evidence="3" key="1">
    <citation type="journal article" date="2019" name="Int. J. Syst. Evol. Microbiol.">
        <title>The Global Catalogue of Microorganisms (GCM) 10K type strain sequencing project: providing services to taxonomists for standard genome sequencing and annotation.</title>
        <authorList>
            <consortium name="The Broad Institute Genomics Platform"/>
            <consortium name="The Broad Institute Genome Sequencing Center for Infectious Disease"/>
            <person name="Wu L."/>
            <person name="Ma J."/>
        </authorList>
    </citation>
    <scope>NUCLEOTIDE SEQUENCE [LARGE SCALE GENOMIC DNA]</scope>
    <source>
        <strain evidence="3">CCUG 51308</strain>
    </source>
</reference>